<keyword evidence="3 10" id="KW-0444">Lipid biosynthesis</keyword>
<dbReference type="SMART" id="SM00155">
    <property type="entry name" value="PLDc"/>
    <property type="match status" value="2"/>
</dbReference>
<dbReference type="EC" id="2.7.8.5" evidence="10"/>
<reference evidence="12" key="1">
    <citation type="submission" date="2021-06" db="EMBL/GenBank/DDBJ databases">
        <authorList>
            <person name="Kallberg Y."/>
            <person name="Tangrot J."/>
            <person name="Rosling A."/>
        </authorList>
    </citation>
    <scope>NUCLEOTIDE SEQUENCE</scope>
    <source>
        <strain evidence="12">IA702</strain>
    </source>
</reference>
<evidence type="ECO:0000256" key="10">
    <source>
        <dbReference type="RuleBase" id="RU365024"/>
    </source>
</evidence>
<gene>
    <name evidence="12" type="ORF">POCULU_LOCUS3989</name>
</gene>
<protein>
    <recommendedName>
        <fullName evidence="10">CDP-diacylglycerol--glycerol-3-phosphate 3-phosphatidyltransferase</fullName>
        <ecNumber evidence="10">2.7.8.5</ecNumber>
    </recommendedName>
</protein>
<keyword evidence="10" id="KW-0496">Mitochondrion</keyword>
<keyword evidence="4 10" id="KW-0808">Transferase</keyword>
<dbReference type="PANTHER" id="PTHR12586">
    <property type="entry name" value="CDP-DIACYLGLYCEROL--SERINE O-PHOSPHATIDYLTRANSFERASE"/>
    <property type="match status" value="1"/>
</dbReference>
<evidence type="ECO:0000256" key="5">
    <source>
        <dbReference type="ARBA" id="ARBA00022737"/>
    </source>
</evidence>
<comment type="similarity">
    <text evidence="2 10">Belongs to the CDP-alcohol phosphatidyltransferase class-II family.</text>
</comment>
<dbReference type="GO" id="GO:0008444">
    <property type="term" value="F:CDP-diacylglycerol-glycerol-3-phosphate 3-phosphatidyltransferase activity"/>
    <property type="evidence" value="ECO:0007669"/>
    <property type="project" value="UniProtKB-EC"/>
</dbReference>
<dbReference type="Proteomes" id="UP000789572">
    <property type="component" value="Unassembled WGS sequence"/>
</dbReference>
<organism evidence="12 13">
    <name type="scientific">Paraglomus occultum</name>
    <dbReference type="NCBI Taxonomy" id="144539"/>
    <lineage>
        <taxon>Eukaryota</taxon>
        <taxon>Fungi</taxon>
        <taxon>Fungi incertae sedis</taxon>
        <taxon>Mucoromycota</taxon>
        <taxon>Glomeromycotina</taxon>
        <taxon>Glomeromycetes</taxon>
        <taxon>Paraglomerales</taxon>
        <taxon>Paraglomeraceae</taxon>
        <taxon>Paraglomus</taxon>
    </lineage>
</organism>
<keyword evidence="5" id="KW-0677">Repeat</keyword>
<dbReference type="AlphaFoldDB" id="A0A9N9FEC6"/>
<evidence type="ECO:0000256" key="1">
    <source>
        <dbReference type="ARBA" id="ARBA00005042"/>
    </source>
</evidence>
<accession>A0A9N9FEC6</accession>
<dbReference type="PIRSF" id="PIRSF000850">
    <property type="entry name" value="Phospholipase_D_PSS"/>
    <property type="match status" value="1"/>
</dbReference>
<name>A0A9N9FEC6_9GLOM</name>
<keyword evidence="7 10" id="KW-0594">Phospholipid biosynthesis</keyword>
<keyword evidence="10" id="KW-0067">ATP-binding</keyword>
<evidence type="ECO:0000256" key="7">
    <source>
        <dbReference type="ARBA" id="ARBA00023209"/>
    </source>
</evidence>
<dbReference type="PANTHER" id="PTHR12586:SF1">
    <property type="entry name" value="CDP-DIACYLGLYCEROL--GLYCEROL-3-PHOSPHATE 3-PHOSPHATIDYLTRANSFERASE, MITOCHONDRIAL"/>
    <property type="match status" value="1"/>
</dbReference>
<keyword evidence="8 10" id="KW-1208">Phospholipid metabolism</keyword>
<dbReference type="EMBL" id="CAJVPJ010000483">
    <property type="protein sequence ID" value="CAG8529520.1"/>
    <property type="molecule type" value="Genomic_DNA"/>
</dbReference>
<sequence length="487" mass="56073">TRTLAAHTLANNNPDNRNLWQEKLFNDFIPLCDLAPAFYANGEQITLLNEPKIFYNELKKSFLLAKKRILLAALYIGSNEHELFATIREALETSANLQVHILVDYLRSTRPGPNGIQDTTAHSLFPLVRDFPDRIVVSMYHTPDLAGLLKKTLPSRFNESIGLMHIKAFVFDDDIILSGANLSRNYFTNRQDRYVIFKNLPCLADYFADLLRTIEYFSYKLQPADDSTFALETPKANDPISQNTLFRSNANLAMTEFIQRWMKKSKDGDLKPLDEIPVDTVIFPAIQMGPLRIRQDEKAFLNVLDVVHRQGCLRARESSLWTVVFTSGYFNISRKYRHKILNSDAKFEIITASPEASYRNFKLDLCASPEKLSISISSIAGQWIFQLGCEYKRPEWTYHAKGLWIYMSDNRYPCVTFIGSPNYGDRSTERDLEAEVILLTRNENLRKAEVRNLQKYSKPVTDATFDSERRRVPYLVRLATAFIKTML</sequence>
<dbReference type="CDD" id="cd09137">
    <property type="entry name" value="PLDc_PGS1_euk_2"/>
    <property type="match status" value="1"/>
</dbReference>
<evidence type="ECO:0000313" key="12">
    <source>
        <dbReference type="EMBL" id="CAG8529520.1"/>
    </source>
</evidence>
<keyword evidence="13" id="KW-1185">Reference proteome</keyword>
<keyword evidence="10" id="KW-0547">Nucleotide-binding</keyword>
<dbReference type="InterPro" id="IPR001736">
    <property type="entry name" value="PLipase_D/transphosphatidylase"/>
</dbReference>
<comment type="catalytic activity">
    <reaction evidence="9 10">
        <text>a CDP-1,2-diacyl-sn-glycerol + sn-glycerol 3-phosphate = a 1,2-diacyl-sn-glycero-3-phospho-(1'-sn-glycero-3'-phosphate) + CMP + H(+)</text>
        <dbReference type="Rhea" id="RHEA:12593"/>
        <dbReference type="ChEBI" id="CHEBI:15378"/>
        <dbReference type="ChEBI" id="CHEBI:57597"/>
        <dbReference type="ChEBI" id="CHEBI:58332"/>
        <dbReference type="ChEBI" id="CHEBI:60110"/>
        <dbReference type="ChEBI" id="CHEBI:60377"/>
        <dbReference type="EC" id="2.7.8.5"/>
    </reaction>
</comment>
<dbReference type="OrthoDB" id="10250191at2759"/>
<proteinExistence type="inferred from homology"/>
<keyword evidence="6 10" id="KW-0443">Lipid metabolism</keyword>
<dbReference type="Gene3D" id="3.30.870.10">
    <property type="entry name" value="Endonuclease Chain A"/>
    <property type="match status" value="3"/>
</dbReference>
<dbReference type="PROSITE" id="PS50035">
    <property type="entry name" value="PLD"/>
    <property type="match status" value="1"/>
</dbReference>
<evidence type="ECO:0000256" key="2">
    <source>
        <dbReference type="ARBA" id="ARBA00010682"/>
    </source>
</evidence>
<comment type="function">
    <text evidence="10">Functions in the biosynthesis of the anionic phospholipids phosphatidylglycerol and cardiolipin.</text>
</comment>
<feature type="non-terminal residue" evidence="12">
    <location>
        <position position="1"/>
    </location>
</feature>
<dbReference type="GO" id="GO:0005524">
    <property type="term" value="F:ATP binding"/>
    <property type="evidence" value="ECO:0007669"/>
    <property type="project" value="UniProtKB-KW"/>
</dbReference>
<evidence type="ECO:0000256" key="3">
    <source>
        <dbReference type="ARBA" id="ARBA00022516"/>
    </source>
</evidence>
<evidence type="ECO:0000256" key="8">
    <source>
        <dbReference type="ARBA" id="ARBA00023264"/>
    </source>
</evidence>
<feature type="domain" description="PLD phosphodiesterase" evidence="11">
    <location>
        <begin position="160"/>
        <end position="186"/>
    </location>
</feature>
<comment type="caution">
    <text evidence="12">The sequence shown here is derived from an EMBL/GenBank/DDBJ whole genome shotgun (WGS) entry which is preliminary data.</text>
</comment>
<dbReference type="CDD" id="cd09135">
    <property type="entry name" value="PLDc_PGS1_euk_1"/>
    <property type="match status" value="1"/>
</dbReference>
<evidence type="ECO:0000256" key="4">
    <source>
        <dbReference type="ARBA" id="ARBA00022679"/>
    </source>
</evidence>
<dbReference type="GO" id="GO:0032049">
    <property type="term" value="P:cardiolipin biosynthetic process"/>
    <property type="evidence" value="ECO:0007669"/>
    <property type="project" value="InterPro"/>
</dbReference>
<evidence type="ECO:0000256" key="6">
    <source>
        <dbReference type="ARBA" id="ARBA00023098"/>
    </source>
</evidence>
<dbReference type="InterPro" id="IPR016270">
    <property type="entry name" value="PGS1"/>
</dbReference>
<comment type="subcellular location">
    <subcellularLocation>
        <location evidence="10">Mitochondrion</location>
    </subcellularLocation>
</comment>
<dbReference type="GO" id="GO:0005739">
    <property type="term" value="C:mitochondrion"/>
    <property type="evidence" value="ECO:0007669"/>
    <property type="project" value="UniProtKB-SubCell"/>
</dbReference>
<evidence type="ECO:0000256" key="9">
    <source>
        <dbReference type="ARBA" id="ARBA00048586"/>
    </source>
</evidence>
<evidence type="ECO:0000313" key="13">
    <source>
        <dbReference type="Proteomes" id="UP000789572"/>
    </source>
</evidence>
<evidence type="ECO:0000259" key="11">
    <source>
        <dbReference type="PROSITE" id="PS50035"/>
    </source>
</evidence>
<comment type="pathway">
    <text evidence="1 10">Phospholipid metabolism; phosphatidylglycerol biosynthesis; phosphatidylglycerol from CDP-diacylglycerol: step 1/2.</text>
</comment>
<dbReference type="SUPFAM" id="SSF56024">
    <property type="entry name" value="Phospholipase D/nuclease"/>
    <property type="match status" value="1"/>
</dbReference>